<dbReference type="Pfam" id="PF12080">
    <property type="entry name" value="GldM_4th"/>
    <property type="match status" value="1"/>
</dbReference>
<dbReference type="InterPro" id="IPR019859">
    <property type="entry name" value="Motility-assoc_prot_GldM"/>
</dbReference>
<evidence type="ECO:0000259" key="2">
    <source>
        <dbReference type="Pfam" id="PF12081"/>
    </source>
</evidence>
<organism evidence="5">
    <name type="scientific">uncultured Dysgonomonas sp</name>
    <dbReference type="NCBI Taxonomy" id="206096"/>
    <lineage>
        <taxon>Bacteria</taxon>
        <taxon>Pseudomonadati</taxon>
        <taxon>Bacteroidota</taxon>
        <taxon>Bacteroidia</taxon>
        <taxon>Bacteroidales</taxon>
        <taxon>Dysgonomonadaceae</taxon>
        <taxon>Dysgonomonas</taxon>
        <taxon>environmental samples</taxon>
    </lineage>
</organism>
<protein>
    <recommendedName>
        <fullName evidence="6">Gliding motility-associated protein GldM</fullName>
    </recommendedName>
</protein>
<dbReference type="InterPro" id="IPR048405">
    <property type="entry name" value="GldM_Ig-like-1"/>
</dbReference>
<dbReference type="Pfam" id="PF21601">
    <property type="entry name" value="GldM_2nd"/>
    <property type="match status" value="1"/>
</dbReference>
<evidence type="ECO:0000259" key="1">
    <source>
        <dbReference type="Pfam" id="PF12080"/>
    </source>
</evidence>
<dbReference type="EMBL" id="FLUL01000001">
    <property type="protein sequence ID" value="SBV98268.1"/>
    <property type="molecule type" value="Genomic_DNA"/>
</dbReference>
<dbReference type="InterPro" id="IPR022720">
    <property type="entry name" value="Motility-assoc_prot_GldM_N"/>
</dbReference>
<dbReference type="InterPro" id="IPR048406">
    <property type="entry name" value="GldM_Ig-like-2"/>
</dbReference>
<feature type="domain" description="Gliding motility-associated protein GldM N-terminal" evidence="2">
    <location>
        <begin position="32"/>
        <end position="219"/>
    </location>
</feature>
<feature type="domain" description="Gliding motility-associated protein GldM C-terminal" evidence="1">
    <location>
        <begin position="407"/>
        <end position="522"/>
    </location>
</feature>
<dbReference type="RefSeq" id="WP_296948655.1">
    <property type="nucleotide sequence ID" value="NZ_LT599021.1"/>
</dbReference>
<feature type="domain" description="Gliding motility-associated protein GldM first immunoglobulin-like" evidence="3">
    <location>
        <begin position="224"/>
        <end position="317"/>
    </location>
</feature>
<dbReference type="Pfam" id="PF21602">
    <property type="entry name" value="GldM_3rd"/>
    <property type="match status" value="1"/>
</dbReference>
<dbReference type="NCBIfam" id="TIGR03517">
    <property type="entry name" value="GldM_gliding"/>
    <property type="match status" value="1"/>
</dbReference>
<sequence length="522" mass="57525">MALSKGQLTRQKMINLMYLVFIAMLALNVSTEVLDGFVMINDNIQESIVVTDERNKQIYADIAASYETNRDKTQDSYNRAQSVKAKTDSIFDYLQYLKLEIAKKTDGADADINNLKSKDNLDASSEVMISPVGGQGKKLKKILDTYREAMVAQIPDESKRKIVSSTLSTEPSARAKKDHKDWITSSFDGMPSIAVLTFLSELQMNVKQAEGEVLNDLAKNIDLKDIRVNELSAFVVPQSNMVMKGVPYKANIIMAAVDTTQRPRIVINGKELPSEKNGLYEVGTGASGTYKFDGFIELMDRSGLPVRRNFSQEYTVMEPMATVAPFWMDVLYAGVQNMLTIAVPGVASQDVQATVVSGGTLTPSGKDWVAVPSPSQIGQKFIISVSAKVNGTQQFIARKELRIRSLPEPLAFIPYTDQNGAPKVFRKGVIARSILLGTQGIKASIDDGILNIPFQILSFRTMSVDAMGNVTPEMSSGANFSSRQIEQMRRMTRGTILIISGIKAKGPDGIERDLYPMEVRIN</sequence>
<dbReference type="AlphaFoldDB" id="A0A212JFQ9"/>
<accession>A0A212JFQ9</accession>
<proteinExistence type="predicted"/>
<evidence type="ECO:0000259" key="4">
    <source>
        <dbReference type="Pfam" id="PF21602"/>
    </source>
</evidence>
<evidence type="ECO:0000259" key="3">
    <source>
        <dbReference type="Pfam" id="PF21601"/>
    </source>
</evidence>
<reference evidence="5" key="1">
    <citation type="submission" date="2016-04" db="EMBL/GenBank/DDBJ databases">
        <authorList>
            <person name="Evans L.H."/>
            <person name="Alamgir A."/>
            <person name="Owens N."/>
            <person name="Weber N.D."/>
            <person name="Virtaneva K."/>
            <person name="Barbian K."/>
            <person name="Babar A."/>
            <person name="Rosenke K."/>
        </authorList>
    </citation>
    <scope>NUCLEOTIDE SEQUENCE</scope>
    <source>
        <strain evidence="5">86-2</strain>
    </source>
</reference>
<feature type="domain" description="Gliding motility-associated protein GldM second immunoglobulin-like" evidence="4">
    <location>
        <begin position="320"/>
        <end position="404"/>
    </location>
</feature>
<dbReference type="Pfam" id="PF12081">
    <property type="entry name" value="GldM_1st"/>
    <property type="match status" value="1"/>
</dbReference>
<gene>
    <name evidence="5" type="ORF">KL86DYS2_11418</name>
</gene>
<evidence type="ECO:0000313" key="5">
    <source>
        <dbReference type="EMBL" id="SBV98268.1"/>
    </source>
</evidence>
<name>A0A212JFQ9_9BACT</name>
<evidence type="ECO:0008006" key="6">
    <source>
        <dbReference type="Google" id="ProtNLM"/>
    </source>
</evidence>
<dbReference type="InterPro" id="IPR022719">
    <property type="entry name" value="Motility-assoc_prot_GldM_C"/>
</dbReference>